<dbReference type="Gene3D" id="3.40.50.150">
    <property type="entry name" value="Vaccinia Virus protein VP39"/>
    <property type="match status" value="1"/>
</dbReference>
<dbReference type="OrthoDB" id="3342809at2759"/>
<evidence type="ECO:0000313" key="3">
    <source>
        <dbReference type="Proteomes" id="UP000653305"/>
    </source>
</evidence>
<reference evidence="2" key="1">
    <citation type="submission" date="2020-07" db="EMBL/GenBank/DDBJ databases">
        <title>Ethylene signaling mediates host invasion by parasitic plants.</title>
        <authorList>
            <person name="Yoshida S."/>
        </authorList>
    </citation>
    <scope>NUCLEOTIDE SEQUENCE</scope>
    <source>
        <strain evidence="2">Okayama</strain>
    </source>
</reference>
<dbReference type="EMBL" id="BMAC01001158">
    <property type="protein sequence ID" value="GFQ06083.1"/>
    <property type="molecule type" value="Genomic_DNA"/>
</dbReference>
<feature type="compositionally biased region" description="Basic residues" evidence="1">
    <location>
        <begin position="1"/>
        <end position="17"/>
    </location>
</feature>
<feature type="compositionally biased region" description="Acidic residues" evidence="1">
    <location>
        <begin position="40"/>
        <end position="54"/>
    </location>
</feature>
<dbReference type="PANTHER" id="PTHR37211">
    <property type="entry name" value="EXPRESSED PROTEIN"/>
    <property type="match status" value="1"/>
</dbReference>
<evidence type="ECO:0000313" key="2">
    <source>
        <dbReference type="EMBL" id="GFQ06083.1"/>
    </source>
</evidence>
<name>A0A830D634_9LAMI</name>
<proteinExistence type="predicted"/>
<dbReference type="AlphaFoldDB" id="A0A830D634"/>
<sequence length="373" mass="43115">MGKHGKKQSLNHRRGKRTSYTAEQEIPEYPQPSSAREVDSDQESQEEENEEESQENDKGFEGFDNGIPSKYSLYQQSVQSPKGDISYLQKFFLMYVGGRAPLHLQEDFCGTALLSVEWLHTDARRTTLGLDLDVEALNWCLDNNVNRIGADVSNRISLFHGNVLQPLDAKLVNLNPLESMQNVTLEENEADSVCNIKYLKDAQLPARDIVCAFNYSCCCLHNRKELILYFKHVLSMLSKKGGIFVMDLYGGTSSEGVLRLQRRFSNFTYIWEQDEFDIIQRKTRISLHFNLHKQHRKIRHAFSYSWRLWSLPEVKDCLEEAGFRSVHFWIRNMPDSEQIKRTDGFSAGRDVKYEEATSFQQQDSWNAYIVGVA</sequence>
<dbReference type="Proteomes" id="UP000653305">
    <property type="component" value="Unassembled WGS sequence"/>
</dbReference>
<protein>
    <recommendedName>
        <fullName evidence="4">S-adenosyl-L-methionine-dependent methyltransferase</fullName>
    </recommendedName>
</protein>
<feature type="region of interest" description="Disordered" evidence="1">
    <location>
        <begin position="1"/>
        <end position="62"/>
    </location>
</feature>
<gene>
    <name evidence="2" type="ORF">PHJA_002752300</name>
</gene>
<keyword evidence="3" id="KW-1185">Reference proteome</keyword>
<dbReference type="Gene3D" id="2.20.25.110">
    <property type="entry name" value="S-adenosyl-L-methionine-dependent methyltransferases"/>
    <property type="match status" value="1"/>
</dbReference>
<accession>A0A830D634</accession>
<evidence type="ECO:0000256" key="1">
    <source>
        <dbReference type="SAM" id="MobiDB-lite"/>
    </source>
</evidence>
<comment type="caution">
    <text evidence="2">The sequence shown here is derived from an EMBL/GenBank/DDBJ whole genome shotgun (WGS) entry which is preliminary data.</text>
</comment>
<dbReference type="PANTHER" id="PTHR37211:SF1">
    <property type="entry name" value="EXPRESSED PROTEIN"/>
    <property type="match status" value="1"/>
</dbReference>
<dbReference type="SUPFAM" id="SSF53335">
    <property type="entry name" value="S-adenosyl-L-methionine-dependent methyltransferases"/>
    <property type="match status" value="1"/>
</dbReference>
<evidence type="ECO:0008006" key="4">
    <source>
        <dbReference type="Google" id="ProtNLM"/>
    </source>
</evidence>
<dbReference type="InterPro" id="IPR029063">
    <property type="entry name" value="SAM-dependent_MTases_sf"/>
</dbReference>
<organism evidence="2 3">
    <name type="scientific">Phtheirospermum japonicum</name>
    <dbReference type="NCBI Taxonomy" id="374723"/>
    <lineage>
        <taxon>Eukaryota</taxon>
        <taxon>Viridiplantae</taxon>
        <taxon>Streptophyta</taxon>
        <taxon>Embryophyta</taxon>
        <taxon>Tracheophyta</taxon>
        <taxon>Spermatophyta</taxon>
        <taxon>Magnoliopsida</taxon>
        <taxon>eudicotyledons</taxon>
        <taxon>Gunneridae</taxon>
        <taxon>Pentapetalae</taxon>
        <taxon>asterids</taxon>
        <taxon>lamiids</taxon>
        <taxon>Lamiales</taxon>
        <taxon>Orobanchaceae</taxon>
        <taxon>Orobanchaceae incertae sedis</taxon>
        <taxon>Phtheirospermum</taxon>
    </lineage>
</organism>